<dbReference type="GO" id="GO:0004984">
    <property type="term" value="F:olfactory receptor activity"/>
    <property type="evidence" value="ECO:0007669"/>
    <property type="project" value="InterPro"/>
</dbReference>
<keyword evidence="8 11" id="KW-0472">Membrane</keyword>
<keyword evidence="10" id="KW-0807">Transducer</keyword>
<evidence type="ECO:0000256" key="5">
    <source>
        <dbReference type="ARBA" id="ARBA00022725"/>
    </source>
</evidence>
<dbReference type="PANTHER" id="PTHR26452">
    <property type="entry name" value="OLFACTORY RECEPTOR"/>
    <property type="match status" value="1"/>
</dbReference>
<feature type="transmembrane region" description="Helical" evidence="11">
    <location>
        <begin position="26"/>
        <end position="50"/>
    </location>
</feature>
<gene>
    <name evidence="12" type="ORF">TREES_T100006632</name>
</gene>
<evidence type="ECO:0000256" key="11">
    <source>
        <dbReference type="SAM" id="Phobius"/>
    </source>
</evidence>
<protein>
    <submittedName>
        <fullName evidence="12">Olfactory receptor 14A16</fullName>
    </submittedName>
</protein>
<evidence type="ECO:0000313" key="13">
    <source>
        <dbReference type="Proteomes" id="UP000011518"/>
    </source>
</evidence>
<dbReference type="InterPro" id="IPR050516">
    <property type="entry name" value="Olfactory_GPCR"/>
</dbReference>
<keyword evidence="7" id="KW-0297">G-protein coupled receptor</keyword>
<organism evidence="12 13">
    <name type="scientific">Tupaia chinensis</name>
    <name type="common">Chinese tree shrew</name>
    <name type="synonym">Tupaia belangeri chinensis</name>
    <dbReference type="NCBI Taxonomy" id="246437"/>
    <lineage>
        <taxon>Eukaryota</taxon>
        <taxon>Metazoa</taxon>
        <taxon>Chordata</taxon>
        <taxon>Craniata</taxon>
        <taxon>Vertebrata</taxon>
        <taxon>Euteleostomi</taxon>
        <taxon>Mammalia</taxon>
        <taxon>Eutheria</taxon>
        <taxon>Euarchontoglires</taxon>
        <taxon>Scandentia</taxon>
        <taxon>Tupaiidae</taxon>
        <taxon>Tupaia</taxon>
    </lineage>
</organism>
<dbReference type="GO" id="GO:0004930">
    <property type="term" value="F:G protein-coupled receptor activity"/>
    <property type="evidence" value="ECO:0007669"/>
    <property type="project" value="UniProtKB-KW"/>
</dbReference>
<keyword evidence="6 11" id="KW-1133">Transmembrane helix</keyword>
<sequence length="227" mass="24296">MRNVSEPAGFLLSGLPGPRGLQRLQAGALAALYLAALLGNVLVLAGVFLVPFSAASELFLLTAMAVDRYAAICHPLHYPVLMDAGSSAGYLLLQAGGRGNRAGLRERRAGRLLLPLHRRLLRARLLGDDQDAIREQAKAYATCLPHLAVVLLFLSTAFAAYLKPMLGSASPPTSSPDLVLSAVYVVLPPALNPVIYSLRNRAMLAGLEKLITGKLLTRENVLVFLHK</sequence>
<evidence type="ECO:0000256" key="1">
    <source>
        <dbReference type="ARBA" id="ARBA00004651"/>
    </source>
</evidence>
<keyword evidence="13" id="KW-1185">Reference proteome</keyword>
<evidence type="ECO:0000256" key="4">
    <source>
        <dbReference type="ARBA" id="ARBA00022692"/>
    </source>
</evidence>
<evidence type="ECO:0000256" key="8">
    <source>
        <dbReference type="ARBA" id="ARBA00023136"/>
    </source>
</evidence>
<keyword evidence="2" id="KW-1003">Cell membrane</keyword>
<keyword evidence="5" id="KW-0552">Olfaction</keyword>
<evidence type="ECO:0000256" key="9">
    <source>
        <dbReference type="ARBA" id="ARBA00023170"/>
    </source>
</evidence>
<evidence type="ECO:0000256" key="2">
    <source>
        <dbReference type="ARBA" id="ARBA00022475"/>
    </source>
</evidence>
<keyword evidence="4 11" id="KW-0812">Transmembrane</keyword>
<accession>L9KN87</accession>
<comment type="subcellular location">
    <subcellularLocation>
        <location evidence="1">Cell membrane</location>
        <topology evidence="1">Multi-pass membrane protein</topology>
    </subcellularLocation>
</comment>
<evidence type="ECO:0000256" key="6">
    <source>
        <dbReference type="ARBA" id="ARBA00022989"/>
    </source>
</evidence>
<dbReference type="SUPFAM" id="SSF81321">
    <property type="entry name" value="Family A G protein-coupled receptor-like"/>
    <property type="match status" value="2"/>
</dbReference>
<dbReference type="Pfam" id="PF00001">
    <property type="entry name" value="7tm_1"/>
    <property type="match status" value="1"/>
</dbReference>
<evidence type="ECO:0000256" key="7">
    <source>
        <dbReference type="ARBA" id="ARBA00023040"/>
    </source>
</evidence>
<keyword evidence="9 12" id="KW-0675">Receptor</keyword>
<dbReference type="InParanoid" id="L9KN87"/>
<dbReference type="InterPro" id="IPR000276">
    <property type="entry name" value="GPCR_Rhodpsn"/>
</dbReference>
<dbReference type="PROSITE" id="PS00237">
    <property type="entry name" value="G_PROTEIN_RECEP_F1_1"/>
    <property type="match status" value="1"/>
</dbReference>
<dbReference type="Proteomes" id="UP000011518">
    <property type="component" value="Unassembled WGS sequence"/>
</dbReference>
<feature type="transmembrane region" description="Helical" evidence="11">
    <location>
        <begin position="178"/>
        <end position="198"/>
    </location>
</feature>
<reference evidence="13" key="2">
    <citation type="journal article" date="2013" name="Nat. Commun.">
        <title>Genome of the Chinese tree shrew.</title>
        <authorList>
            <person name="Fan Y."/>
            <person name="Huang Z.Y."/>
            <person name="Cao C.C."/>
            <person name="Chen C.S."/>
            <person name="Chen Y.X."/>
            <person name="Fan D.D."/>
            <person name="He J."/>
            <person name="Hou H.L."/>
            <person name="Hu L."/>
            <person name="Hu X.T."/>
            <person name="Jiang X.T."/>
            <person name="Lai R."/>
            <person name="Lang Y.S."/>
            <person name="Liang B."/>
            <person name="Liao S.G."/>
            <person name="Mu D."/>
            <person name="Ma Y.Y."/>
            <person name="Niu Y.Y."/>
            <person name="Sun X.Q."/>
            <person name="Xia J.Q."/>
            <person name="Xiao J."/>
            <person name="Xiong Z.Q."/>
            <person name="Xu L."/>
            <person name="Yang L."/>
            <person name="Zhang Y."/>
            <person name="Zhao W."/>
            <person name="Zhao X.D."/>
            <person name="Zheng Y.T."/>
            <person name="Zhou J.M."/>
            <person name="Zhu Y.B."/>
            <person name="Zhang G.J."/>
            <person name="Wang J."/>
            <person name="Yao Y.G."/>
        </authorList>
    </citation>
    <scope>NUCLEOTIDE SEQUENCE [LARGE SCALE GENOMIC DNA]</scope>
</reference>
<dbReference type="InterPro" id="IPR000725">
    <property type="entry name" value="Olfact_rcpt"/>
</dbReference>
<evidence type="ECO:0000256" key="10">
    <source>
        <dbReference type="ARBA" id="ARBA00023224"/>
    </source>
</evidence>
<evidence type="ECO:0000313" key="12">
    <source>
        <dbReference type="EMBL" id="ELW64400.1"/>
    </source>
</evidence>
<name>L9KN87_TUPCH</name>
<evidence type="ECO:0000256" key="3">
    <source>
        <dbReference type="ARBA" id="ARBA00022606"/>
    </source>
</evidence>
<reference evidence="13" key="1">
    <citation type="submission" date="2012-07" db="EMBL/GenBank/DDBJ databases">
        <title>Genome of the Chinese tree shrew, a rising model animal genetically related to primates.</title>
        <authorList>
            <person name="Zhang G."/>
            <person name="Fan Y."/>
            <person name="Yao Y."/>
            <person name="Huang Z."/>
        </authorList>
    </citation>
    <scope>NUCLEOTIDE SEQUENCE [LARGE SCALE GENOMIC DNA]</scope>
</reference>
<dbReference type="GO" id="GO:0005886">
    <property type="term" value="C:plasma membrane"/>
    <property type="evidence" value="ECO:0007669"/>
    <property type="project" value="UniProtKB-SubCell"/>
</dbReference>
<dbReference type="Gene3D" id="1.20.1070.10">
    <property type="entry name" value="Rhodopsin 7-helix transmembrane proteins"/>
    <property type="match status" value="2"/>
</dbReference>
<dbReference type="Pfam" id="PF13853">
    <property type="entry name" value="7tm_4"/>
    <property type="match status" value="1"/>
</dbReference>
<keyword evidence="3" id="KW-0716">Sensory transduction</keyword>
<proteinExistence type="predicted"/>
<dbReference type="AlphaFoldDB" id="L9KN87"/>
<feature type="transmembrane region" description="Helical" evidence="11">
    <location>
        <begin position="143"/>
        <end position="162"/>
    </location>
</feature>
<dbReference type="EMBL" id="KB320730">
    <property type="protein sequence ID" value="ELW64400.1"/>
    <property type="molecule type" value="Genomic_DNA"/>
</dbReference>